<evidence type="ECO:0000313" key="1">
    <source>
        <dbReference type="EMBL" id="GHJ30814.1"/>
    </source>
</evidence>
<name>A0ABQ3U5C5_STRHY</name>
<sequence>MSDAMDLSMVASSALPATFTFLYQRLEALLSRHRSGEPTAPETTPEVPAQLVGTLQLPLQADPDRLNVHLATLNALALSMAHYQRASEQVVAGDPLLAQTLGQVREVLEDVYGQRFTFEGERRAQSGPITEHRYERVSGEVIGIEAQDTIRGGVKSVIDAKSVERGAKVVGMKARVIEGCD</sequence>
<keyword evidence="2" id="KW-1185">Reference proteome</keyword>
<reference evidence="1" key="1">
    <citation type="submission" date="2024-05" db="EMBL/GenBank/DDBJ databases">
        <title>Whole genome shotgun sequence of Streptomyces hygroscopicus NBRC 113678.</title>
        <authorList>
            <person name="Komaki H."/>
            <person name="Tamura T."/>
        </authorList>
    </citation>
    <scope>NUCLEOTIDE SEQUENCE</scope>
    <source>
        <strain evidence="1">N11-34</strain>
    </source>
</reference>
<evidence type="ECO:0000313" key="2">
    <source>
        <dbReference type="Proteomes" id="UP001054854"/>
    </source>
</evidence>
<dbReference type="EMBL" id="BNEK01000005">
    <property type="protein sequence ID" value="GHJ30814.1"/>
    <property type="molecule type" value="Genomic_DNA"/>
</dbReference>
<protein>
    <submittedName>
        <fullName evidence="1">Uncharacterized protein</fullName>
    </submittedName>
</protein>
<gene>
    <name evidence="1" type="ORF">TPA0910_52470</name>
</gene>
<dbReference type="Proteomes" id="UP001054854">
    <property type="component" value="Unassembled WGS sequence"/>
</dbReference>
<dbReference type="RefSeq" id="WP_236258330.1">
    <property type="nucleotide sequence ID" value="NZ_BNEK01000005.1"/>
</dbReference>
<accession>A0ABQ3U5C5</accession>
<proteinExistence type="predicted"/>
<comment type="caution">
    <text evidence="1">The sequence shown here is derived from an EMBL/GenBank/DDBJ whole genome shotgun (WGS) entry which is preliminary data.</text>
</comment>
<organism evidence="1 2">
    <name type="scientific">Streptomyces hygroscopicus</name>
    <dbReference type="NCBI Taxonomy" id="1912"/>
    <lineage>
        <taxon>Bacteria</taxon>
        <taxon>Bacillati</taxon>
        <taxon>Actinomycetota</taxon>
        <taxon>Actinomycetes</taxon>
        <taxon>Kitasatosporales</taxon>
        <taxon>Streptomycetaceae</taxon>
        <taxon>Streptomyces</taxon>
        <taxon>Streptomyces violaceusniger group</taxon>
    </lineage>
</organism>